<dbReference type="Proteomes" id="UP000467700">
    <property type="component" value="Unassembled WGS sequence"/>
</dbReference>
<keyword evidence="4" id="KW-1185">Reference proteome</keyword>
<dbReference type="AlphaFoldDB" id="A0A8S0VXL8"/>
<feature type="compositionally biased region" description="Low complexity" evidence="1">
    <location>
        <begin position="69"/>
        <end position="80"/>
    </location>
</feature>
<protein>
    <recommendedName>
        <fullName evidence="2">DUF6593 domain-containing protein</fullName>
    </recommendedName>
</protein>
<name>A0A8S0VXL8_CYCAE</name>
<sequence length="291" mass="33522">MHLCLTSHEPWNSNYCTEKGQVLYKVVCPSKLRSQTAAIWRALPDLKPTDEGVLWAERHSFHSPTPEESTTQSHCSSHSTGVDNDFEIHEESRRKSFESHDHDFQWGTPPPTHEFLDKLSQESEKELKDNFVKLAEIDFHTISSTHIRYMGEEWKTNEFFRKEGWGWYGSNRIFTGSDGKEYRWKMGSSVSELFLHDTAHDTTKHDSKTHVPLLVARFHDPQVSMYQKRRPASLEIFPVGEHMVELILITFIYIEKMRTDRQNSAVRSTRIVTTPNGTKVGSPTAAAFALA</sequence>
<dbReference type="EMBL" id="CACVBS010000031">
    <property type="protein sequence ID" value="CAA7260991.1"/>
    <property type="molecule type" value="Genomic_DNA"/>
</dbReference>
<feature type="region of interest" description="Disordered" evidence="1">
    <location>
        <begin position="62"/>
        <end position="82"/>
    </location>
</feature>
<reference evidence="3 4" key="1">
    <citation type="submission" date="2020-01" db="EMBL/GenBank/DDBJ databases">
        <authorList>
            <person name="Gupta K D."/>
        </authorList>
    </citation>
    <scope>NUCLEOTIDE SEQUENCE [LARGE SCALE GENOMIC DNA]</scope>
</reference>
<gene>
    <name evidence="3" type="ORF">AAE3_LOCUS3213</name>
</gene>
<evidence type="ECO:0000259" key="2">
    <source>
        <dbReference type="Pfam" id="PF20236"/>
    </source>
</evidence>
<dbReference type="Pfam" id="PF20236">
    <property type="entry name" value="DUF6593"/>
    <property type="match status" value="1"/>
</dbReference>
<evidence type="ECO:0000313" key="3">
    <source>
        <dbReference type="EMBL" id="CAA7260991.1"/>
    </source>
</evidence>
<evidence type="ECO:0000256" key="1">
    <source>
        <dbReference type="SAM" id="MobiDB-lite"/>
    </source>
</evidence>
<dbReference type="OrthoDB" id="3360976at2759"/>
<organism evidence="3 4">
    <name type="scientific">Cyclocybe aegerita</name>
    <name type="common">Black poplar mushroom</name>
    <name type="synonym">Agrocybe aegerita</name>
    <dbReference type="NCBI Taxonomy" id="1973307"/>
    <lineage>
        <taxon>Eukaryota</taxon>
        <taxon>Fungi</taxon>
        <taxon>Dikarya</taxon>
        <taxon>Basidiomycota</taxon>
        <taxon>Agaricomycotina</taxon>
        <taxon>Agaricomycetes</taxon>
        <taxon>Agaricomycetidae</taxon>
        <taxon>Agaricales</taxon>
        <taxon>Agaricineae</taxon>
        <taxon>Bolbitiaceae</taxon>
        <taxon>Cyclocybe</taxon>
    </lineage>
</organism>
<comment type="caution">
    <text evidence="3">The sequence shown here is derived from an EMBL/GenBank/DDBJ whole genome shotgun (WGS) entry which is preliminary data.</text>
</comment>
<accession>A0A8S0VXL8</accession>
<evidence type="ECO:0000313" key="4">
    <source>
        <dbReference type="Proteomes" id="UP000467700"/>
    </source>
</evidence>
<proteinExistence type="predicted"/>
<dbReference type="InterPro" id="IPR046528">
    <property type="entry name" value="DUF6593"/>
</dbReference>
<feature type="domain" description="DUF6593" evidence="2">
    <location>
        <begin position="129"/>
        <end position="259"/>
    </location>
</feature>